<proteinExistence type="predicted"/>
<evidence type="ECO:0000313" key="2">
    <source>
        <dbReference type="Proteomes" id="UP000683925"/>
    </source>
</evidence>
<dbReference type="AlphaFoldDB" id="A0A8S1T674"/>
<organism evidence="1 2">
    <name type="scientific">Paramecium octaurelia</name>
    <dbReference type="NCBI Taxonomy" id="43137"/>
    <lineage>
        <taxon>Eukaryota</taxon>
        <taxon>Sar</taxon>
        <taxon>Alveolata</taxon>
        <taxon>Ciliophora</taxon>
        <taxon>Intramacronucleata</taxon>
        <taxon>Oligohymenophorea</taxon>
        <taxon>Peniculida</taxon>
        <taxon>Parameciidae</taxon>
        <taxon>Paramecium</taxon>
    </lineage>
</organism>
<name>A0A8S1T674_PAROT</name>
<reference evidence="1" key="1">
    <citation type="submission" date="2021-01" db="EMBL/GenBank/DDBJ databases">
        <authorList>
            <consortium name="Genoscope - CEA"/>
            <person name="William W."/>
        </authorList>
    </citation>
    <scope>NUCLEOTIDE SEQUENCE</scope>
</reference>
<dbReference type="EMBL" id="CAJJDP010000019">
    <property type="protein sequence ID" value="CAD8147009.1"/>
    <property type="molecule type" value="Genomic_DNA"/>
</dbReference>
<accession>A0A8S1T674</accession>
<keyword evidence="2" id="KW-1185">Reference proteome</keyword>
<dbReference type="Proteomes" id="UP000683925">
    <property type="component" value="Unassembled WGS sequence"/>
</dbReference>
<protein>
    <submittedName>
        <fullName evidence="1">Uncharacterized protein</fullName>
    </submittedName>
</protein>
<gene>
    <name evidence="1" type="ORF">POCTA_138.1.T0190217</name>
</gene>
<sequence length="34" mass="4000">MRVEGGYHLTKVVWNNQINKTSLKQNLKSRTLNQ</sequence>
<evidence type="ECO:0000313" key="1">
    <source>
        <dbReference type="EMBL" id="CAD8147009.1"/>
    </source>
</evidence>
<comment type="caution">
    <text evidence="1">The sequence shown here is derived from an EMBL/GenBank/DDBJ whole genome shotgun (WGS) entry which is preliminary data.</text>
</comment>